<dbReference type="PANTHER" id="PTHR34846:SF11">
    <property type="entry name" value="4-CARBOXYMUCONOLACTONE DECARBOXYLASE FAMILY PROTEIN (AFU_ORTHOLOGUE AFUA_6G11590)"/>
    <property type="match status" value="1"/>
</dbReference>
<evidence type="ECO:0008006" key="3">
    <source>
        <dbReference type="Google" id="ProtNLM"/>
    </source>
</evidence>
<reference evidence="2" key="1">
    <citation type="journal article" date="2019" name="Int. J. Syst. Evol. Microbiol.">
        <title>The Global Catalogue of Microorganisms (GCM) 10K type strain sequencing project: providing services to taxonomists for standard genome sequencing and annotation.</title>
        <authorList>
            <consortium name="The Broad Institute Genomics Platform"/>
            <consortium name="The Broad Institute Genome Sequencing Center for Infectious Disease"/>
            <person name="Wu L."/>
            <person name="Ma J."/>
        </authorList>
    </citation>
    <scope>NUCLEOTIDE SEQUENCE [LARGE SCALE GENOMIC DNA]</scope>
    <source>
        <strain evidence="2">CCM 2767</strain>
    </source>
</reference>
<accession>A0A8J3F3L6</accession>
<sequence length="204" mass="21813">MTDTLKNASPQGYGPHQTERLPLLQDSMMNAEQRAAADAIINGPRKSLYGAFIPLLYAPALTAPVGDLGAKLRFEGVLSDAVRELTICVVARETSNQFEWQVHAPTAINAGVPTNALDSISVGSTVHGLPPDLQHAVDFTQELLRNHGVSDQTYLLAKNTFGEKGVMELTTLIGYFVMVCWVMNVAKTPGPTAAKANALSGLPN</sequence>
<comment type="caution">
    <text evidence="1">The sequence shown here is derived from an EMBL/GenBank/DDBJ whole genome shotgun (WGS) entry which is preliminary data.</text>
</comment>
<keyword evidence="2" id="KW-1185">Reference proteome</keyword>
<proteinExistence type="predicted"/>
<dbReference type="SUPFAM" id="SSF69118">
    <property type="entry name" value="AhpD-like"/>
    <property type="match status" value="1"/>
</dbReference>
<dbReference type="PANTHER" id="PTHR34846">
    <property type="entry name" value="4-CARBOXYMUCONOLACTONE DECARBOXYLASE FAMILY PROTEIN (AFU_ORTHOLOGUE AFUA_6G11590)"/>
    <property type="match status" value="1"/>
</dbReference>
<dbReference type="EMBL" id="BMDI01000002">
    <property type="protein sequence ID" value="GGI20476.1"/>
    <property type="molecule type" value="Genomic_DNA"/>
</dbReference>
<gene>
    <name evidence="1" type="ORF">GCM10008066_24220</name>
</gene>
<organism evidence="1 2">
    <name type="scientific">Oxalicibacterium faecigallinarum</name>
    <dbReference type="NCBI Taxonomy" id="573741"/>
    <lineage>
        <taxon>Bacteria</taxon>
        <taxon>Pseudomonadati</taxon>
        <taxon>Pseudomonadota</taxon>
        <taxon>Betaproteobacteria</taxon>
        <taxon>Burkholderiales</taxon>
        <taxon>Oxalobacteraceae</taxon>
        <taxon>Oxalicibacterium</taxon>
    </lineage>
</organism>
<dbReference type="AlphaFoldDB" id="A0A8J3F3L6"/>
<dbReference type="Proteomes" id="UP000642180">
    <property type="component" value="Unassembled WGS sequence"/>
</dbReference>
<protein>
    <recommendedName>
        <fullName evidence="3">Carboxymuconolactone decarboxylase family protein</fullName>
    </recommendedName>
</protein>
<dbReference type="InterPro" id="IPR029032">
    <property type="entry name" value="AhpD-like"/>
</dbReference>
<evidence type="ECO:0000313" key="1">
    <source>
        <dbReference type="EMBL" id="GGI20476.1"/>
    </source>
</evidence>
<dbReference type="Gene3D" id="1.20.1290.10">
    <property type="entry name" value="AhpD-like"/>
    <property type="match status" value="1"/>
</dbReference>
<name>A0A8J3F3L6_9BURK</name>
<dbReference type="RefSeq" id="WP_188381599.1">
    <property type="nucleotide sequence ID" value="NZ_BMDI01000002.1"/>
</dbReference>
<evidence type="ECO:0000313" key="2">
    <source>
        <dbReference type="Proteomes" id="UP000642180"/>
    </source>
</evidence>